<accession>A0A2M9Y4I5</accession>
<reference evidence="1" key="1">
    <citation type="journal article" date="2019" name="PLoS Negl. Trop. Dis.">
        <title>Revisiting the worldwide diversity of Leptospira species in the environment.</title>
        <authorList>
            <person name="Vincent A.T."/>
            <person name="Schiettekatte O."/>
            <person name="Bourhy P."/>
            <person name="Veyrier F.J."/>
            <person name="Picardeau M."/>
        </authorList>
    </citation>
    <scope>NUCLEOTIDE SEQUENCE [LARGE SCALE GENOMIC DNA]</scope>
    <source>
        <strain evidence="1">201800277</strain>
    </source>
</reference>
<keyword evidence="2" id="KW-1185">Reference proteome</keyword>
<name>A0A2M9Y4I5_9LEPT</name>
<sequence length="190" mass="20466">MAYSEIPVFTKPFIHPAATAFGMVEYGTSVSLWPGAVVRADMNSIQLGNYVNIQDNSTLHTDSTSPISIGEWTLVGHNVMIHGCKIGRGVLVGIGSIVLDNAEIGDGSQIAAGCMIRGGKKIPPRSLVVPDGSDIKIFPGKAKPELTVAGCIEYAHLSVRFEKNIFVPFQKEEELHFITQAKEIISQMGI</sequence>
<dbReference type="Gene3D" id="2.160.10.10">
    <property type="entry name" value="Hexapeptide repeat proteins"/>
    <property type="match status" value="1"/>
</dbReference>
<organism evidence="1 2">
    <name type="scientific">Leptospira brenneri</name>
    <dbReference type="NCBI Taxonomy" id="2023182"/>
    <lineage>
        <taxon>Bacteria</taxon>
        <taxon>Pseudomonadati</taxon>
        <taxon>Spirochaetota</taxon>
        <taxon>Spirochaetia</taxon>
        <taxon>Leptospirales</taxon>
        <taxon>Leptospiraceae</taxon>
        <taxon>Leptospira</taxon>
    </lineage>
</organism>
<dbReference type="RefSeq" id="WP_100789588.1">
    <property type="nucleotide sequence ID" value="NZ_NPDQ01000002.1"/>
</dbReference>
<dbReference type="Pfam" id="PF00132">
    <property type="entry name" value="Hexapep"/>
    <property type="match status" value="1"/>
</dbReference>
<dbReference type="Proteomes" id="UP000297891">
    <property type="component" value="Unassembled WGS sequence"/>
</dbReference>
<evidence type="ECO:0000313" key="1">
    <source>
        <dbReference type="EMBL" id="TGK96401.1"/>
    </source>
</evidence>
<dbReference type="EMBL" id="RQFP01000001">
    <property type="protein sequence ID" value="TGK96401.1"/>
    <property type="molecule type" value="Genomic_DNA"/>
</dbReference>
<dbReference type="InterPro" id="IPR011004">
    <property type="entry name" value="Trimer_LpxA-like_sf"/>
</dbReference>
<comment type="caution">
    <text evidence="1">The sequence shown here is derived from an EMBL/GenBank/DDBJ whole genome shotgun (WGS) entry which is preliminary data.</text>
</comment>
<dbReference type="AlphaFoldDB" id="A0A2M9Y4I5"/>
<gene>
    <name evidence="1" type="ORF">EHQ30_07295</name>
</gene>
<dbReference type="SUPFAM" id="SSF51161">
    <property type="entry name" value="Trimeric LpxA-like enzymes"/>
    <property type="match status" value="1"/>
</dbReference>
<evidence type="ECO:0000313" key="2">
    <source>
        <dbReference type="Proteomes" id="UP000297891"/>
    </source>
</evidence>
<dbReference type="PANTHER" id="PTHR13061:SF29">
    <property type="entry name" value="GAMMA CARBONIC ANHYDRASE-LIKE 1, MITOCHONDRIAL-RELATED"/>
    <property type="match status" value="1"/>
</dbReference>
<proteinExistence type="predicted"/>
<dbReference type="InterPro" id="IPR001451">
    <property type="entry name" value="Hexapep"/>
</dbReference>
<protein>
    <submittedName>
        <fullName evidence="1">Gamma carbonic anhydrase family protein</fullName>
    </submittedName>
</protein>
<dbReference type="OrthoDB" id="9803036at2"/>
<dbReference type="InterPro" id="IPR047324">
    <property type="entry name" value="LbH_gamma_CA-like"/>
</dbReference>
<dbReference type="PANTHER" id="PTHR13061">
    <property type="entry name" value="DYNACTIN SUBUNIT P25"/>
    <property type="match status" value="1"/>
</dbReference>
<dbReference type="CDD" id="cd04645">
    <property type="entry name" value="LbH_gamma_CA_like"/>
    <property type="match status" value="1"/>
</dbReference>
<dbReference type="InterPro" id="IPR050484">
    <property type="entry name" value="Transf_Hexapept/Carb_Anhydrase"/>
</dbReference>